<dbReference type="PRINTS" id="PR00599">
    <property type="entry name" value="MAPEPTIDASE"/>
</dbReference>
<dbReference type="KEGG" id="mane:DP065_00300"/>
<dbReference type="Pfam" id="PF00557">
    <property type="entry name" value="Peptidase_M24"/>
    <property type="match status" value="1"/>
</dbReference>
<reference evidence="6" key="1">
    <citation type="submission" date="2018-06" db="EMBL/GenBank/DDBJ databases">
        <title>Complete genome sequences of Mycoplasma anatis, M. anseris and M. cloacale type strains.</title>
        <authorList>
            <person name="Grozner D."/>
            <person name="Forro B."/>
            <person name="Sulyok K.M."/>
            <person name="Marton S."/>
            <person name="Kreizinger Z."/>
            <person name="Banyai K."/>
            <person name="Gyuranecz M."/>
        </authorList>
    </citation>
    <scope>NUCLEOTIDE SEQUENCE [LARGE SCALE GENOMIC DNA]</scope>
    <source>
        <strain evidence="6">ATCC 49234</strain>
    </source>
</reference>
<evidence type="ECO:0000259" key="3">
    <source>
        <dbReference type="Pfam" id="PF00557"/>
    </source>
</evidence>
<dbReference type="GO" id="GO:0008235">
    <property type="term" value="F:metalloexopeptidase activity"/>
    <property type="evidence" value="ECO:0007669"/>
    <property type="project" value="UniProtKB-ARBA"/>
</dbReference>
<dbReference type="Gene3D" id="3.90.230.10">
    <property type="entry name" value="Creatinase/methionine aminopeptidase superfamily"/>
    <property type="match status" value="1"/>
</dbReference>
<gene>
    <name evidence="5" type="ORF">DP065_00300</name>
</gene>
<dbReference type="InterPro" id="IPR001131">
    <property type="entry name" value="Peptidase_M24B_aminopep-P_CS"/>
</dbReference>
<feature type="domain" description="Peptidase M24" evidence="3">
    <location>
        <begin position="130"/>
        <end position="335"/>
    </location>
</feature>
<keyword evidence="5" id="KW-0031">Aminopeptidase</keyword>
<dbReference type="InterPro" id="IPR001714">
    <property type="entry name" value="Pept_M24_MAP"/>
</dbReference>
<dbReference type="InterPro" id="IPR036005">
    <property type="entry name" value="Creatinase/aminopeptidase-like"/>
</dbReference>
<dbReference type="EMBL" id="CP030140">
    <property type="protein sequence ID" value="AWX69206.1"/>
    <property type="molecule type" value="Genomic_DNA"/>
</dbReference>
<evidence type="ECO:0000259" key="4">
    <source>
        <dbReference type="Pfam" id="PF01321"/>
    </source>
</evidence>
<organism evidence="5 6">
    <name type="scientific">[Mycoplasma] anseris</name>
    <dbReference type="NCBI Taxonomy" id="92400"/>
    <lineage>
        <taxon>Bacteria</taxon>
        <taxon>Bacillati</taxon>
        <taxon>Mycoplasmatota</taxon>
        <taxon>Mycoplasmoidales</taxon>
        <taxon>Metamycoplasmataceae</taxon>
        <taxon>Metamycoplasma</taxon>
    </lineage>
</organism>
<dbReference type="Proteomes" id="UP000250218">
    <property type="component" value="Chromosome"/>
</dbReference>
<dbReference type="PANTHER" id="PTHR46112:SF2">
    <property type="entry name" value="XAA-PRO AMINOPEPTIDASE P-RELATED"/>
    <property type="match status" value="1"/>
</dbReference>
<dbReference type="InterPro" id="IPR050659">
    <property type="entry name" value="Peptidase_M24B"/>
</dbReference>
<evidence type="ECO:0000256" key="2">
    <source>
        <dbReference type="ARBA" id="ARBA00022801"/>
    </source>
</evidence>
<accession>A0A2Z4NCI2</accession>
<dbReference type="AlphaFoldDB" id="A0A2Z4NCI2"/>
<dbReference type="SUPFAM" id="SSF53092">
    <property type="entry name" value="Creatinase/prolidase N-terminal domain"/>
    <property type="match status" value="1"/>
</dbReference>
<dbReference type="PANTHER" id="PTHR46112">
    <property type="entry name" value="AMINOPEPTIDASE"/>
    <property type="match status" value="1"/>
</dbReference>
<name>A0A2Z4NCI2_9BACT</name>
<dbReference type="SUPFAM" id="SSF55920">
    <property type="entry name" value="Creatinase/aminopeptidase"/>
    <property type="match status" value="1"/>
</dbReference>
<dbReference type="InterPro" id="IPR029149">
    <property type="entry name" value="Creatin/AminoP/Spt16_N"/>
</dbReference>
<sequence>MIRTELEKIFSETKVEAIIAESPQTRLWYSNVQTSDGYLVIEPNKAYLFVDGRYIEYVTKNAKNVEVKLLQKGSFTEFLVKKGYKKVAVEKDYLNLQTFDYFKEVLPHAEFVKIQAQLLRIHKDEEEIAKIQEACDISLQAFEELKKLLKVGMTELEASNKLGYLMRLFGAEKECFDSIIAFGENAAEPHHHPTSRKLQDGDIVKVDFGAQFEGWASDITRTFFFGQKPKSPELVKILDIVKEAQKQGRLAVKPGVSTQDIDKICRDYIEQQGYGQFFTHSTGHGVGIDVHELPGVGRGGAGVILEEGMVITVEPGIYVEGLGGARIEDTIYVTKDGSKVLSRPEDYK</sequence>
<dbReference type="GO" id="GO:0004177">
    <property type="term" value="F:aminopeptidase activity"/>
    <property type="evidence" value="ECO:0007669"/>
    <property type="project" value="UniProtKB-KW"/>
</dbReference>
<keyword evidence="6" id="KW-1185">Reference proteome</keyword>
<dbReference type="CDD" id="cd01092">
    <property type="entry name" value="APP-like"/>
    <property type="match status" value="1"/>
</dbReference>
<dbReference type="GO" id="GO:0046872">
    <property type="term" value="F:metal ion binding"/>
    <property type="evidence" value="ECO:0007669"/>
    <property type="project" value="UniProtKB-KW"/>
</dbReference>
<keyword evidence="5" id="KW-0645">Protease</keyword>
<dbReference type="Pfam" id="PF01321">
    <property type="entry name" value="Creatinase_N"/>
    <property type="match status" value="1"/>
</dbReference>
<evidence type="ECO:0000313" key="5">
    <source>
        <dbReference type="EMBL" id="AWX69206.1"/>
    </source>
</evidence>
<proteinExistence type="predicted"/>
<keyword evidence="2" id="KW-0378">Hydrolase</keyword>
<feature type="domain" description="Creatinase N-terminal" evidence="4">
    <location>
        <begin position="5"/>
        <end position="118"/>
    </location>
</feature>
<dbReference type="Gene3D" id="3.40.350.10">
    <property type="entry name" value="Creatinase/prolidase N-terminal domain"/>
    <property type="match status" value="1"/>
</dbReference>
<evidence type="ECO:0000256" key="1">
    <source>
        <dbReference type="ARBA" id="ARBA00022723"/>
    </source>
</evidence>
<keyword evidence="1" id="KW-0479">Metal-binding</keyword>
<dbReference type="RefSeq" id="WP_033178857.1">
    <property type="nucleotide sequence ID" value="NZ_CP030140.1"/>
</dbReference>
<dbReference type="PROSITE" id="PS00491">
    <property type="entry name" value="PROLINE_PEPTIDASE"/>
    <property type="match status" value="1"/>
</dbReference>
<evidence type="ECO:0000313" key="6">
    <source>
        <dbReference type="Proteomes" id="UP000250218"/>
    </source>
</evidence>
<dbReference type="InterPro" id="IPR000587">
    <property type="entry name" value="Creatinase_N"/>
</dbReference>
<protein>
    <submittedName>
        <fullName evidence="5">Aminopeptidase P family protein</fullName>
    </submittedName>
</protein>
<dbReference type="InterPro" id="IPR000994">
    <property type="entry name" value="Pept_M24"/>
</dbReference>